<feature type="domain" description="SRCR" evidence="9">
    <location>
        <begin position="79"/>
        <end position="179"/>
    </location>
</feature>
<feature type="disulfide bond" evidence="7">
    <location>
        <begin position="597"/>
        <end position="658"/>
    </location>
</feature>
<dbReference type="CDD" id="cd00041">
    <property type="entry name" value="CUB"/>
    <property type="match status" value="2"/>
</dbReference>
<feature type="disulfide bond" evidence="7">
    <location>
        <begin position="628"/>
        <end position="638"/>
    </location>
</feature>
<dbReference type="GO" id="GO:0016020">
    <property type="term" value="C:membrane"/>
    <property type="evidence" value="ECO:0007669"/>
    <property type="project" value="InterPro"/>
</dbReference>
<dbReference type="SUPFAM" id="SSF56487">
    <property type="entry name" value="SRCR-like"/>
    <property type="match status" value="3"/>
</dbReference>
<keyword evidence="5" id="KW-0325">Glycoprotein</keyword>
<feature type="disulfide bond" evidence="7">
    <location>
        <begin position="117"/>
        <end position="178"/>
    </location>
</feature>
<evidence type="ECO:0000313" key="11">
    <source>
        <dbReference type="Proteomes" id="UP000694428"/>
    </source>
</evidence>
<dbReference type="SMART" id="SM00202">
    <property type="entry name" value="SR"/>
    <property type="match status" value="3"/>
</dbReference>
<evidence type="ECO:0008006" key="12">
    <source>
        <dbReference type="Google" id="ProtNLM"/>
    </source>
</evidence>
<reference evidence="10" key="2">
    <citation type="submission" date="2025-09" db="UniProtKB">
        <authorList>
            <consortium name="Ensembl"/>
        </authorList>
    </citation>
    <scope>IDENTIFICATION</scope>
</reference>
<dbReference type="PROSITE" id="PS01180">
    <property type="entry name" value="CUB"/>
    <property type="match status" value="2"/>
</dbReference>
<dbReference type="PROSITE" id="PS00420">
    <property type="entry name" value="SRCR_1"/>
    <property type="match status" value="1"/>
</dbReference>
<name>A0A8C9FEM9_PAVCR</name>
<evidence type="ECO:0000256" key="4">
    <source>
        <dbReference type="ARBA" id="ARBA00023157"/>
    </source>
</evidence>
<dbReference type="InterPro" id="IPR036772">
    <property type="entry name" value="SRCR-like_dom_sf"/>
</dbReference>
<feature type="domain" description="CUB" evidence="8">
    <location>
        <begin position="168"/>
        <end position="303"/>
    </location>
</feature>
<dbReference type="FunFam" id="3.10.250.10:FF:000003">
    <property type="entry name" value="Deleted in malignant brain tumors 1"/>
    <property type="match status" value="2"/>
</dbReference>
<evidence type="ECO:0000256" key="5">
    <source>
        <dbReference type="ARBA" id="ARBA00023180"/>
    </source>
</evidence>
<dbReference type="PRINTS" id="PR00258">
    <property type="entry name" value="SPERACTRCPTR"/>
</dbReference>
<dbReference type="Gene3D" id="2.60.120.290">
    <property type="entry name" value="Spermadhesin, CUB domain"/>
    <property type="match status" value="2"/>
</dbReference>
<dbReference type="Proteomes" id="UP000694428">
    <property type="component" value="Unplaced"/>
</dbReference>
<evidence type="ECO:0000256" key="1">
    <source>
        <dbReference type="ARBA" id="ARBA00009931"/>
    </source>
</evidence>
<dbReference type="InterPro" id="IPR053243">
    <property type="entry name" value="SJ_maturation_regulator"/>
</dbReference>
<evidence type="ECO:0000256" key="3">
    <source>
        <dbReference type="ARBA" id="ARBA00022737"/>
    </source>
</evidence>
<dbReference type="PANTHER" id="PTHR47653">
    <property type="entry name" value="PROTEIN BARK BEETLE"/>
    <property type="match status" value="1"/>
</dbReference>
<dbReference type="Pfam" id="PF00431">
    <property type="entry name" value="CUB"/>
    <property type="match status" value="2"/>
</dbReference>
<comment type="caution">
    <text evidence="6">Lacks conserved residue(s) required for the propagation of feature annotation.</text>
</comment>
<dbReference type="PROSITE" id="PS50287">
    <property type="entry name" value="SRCR_2"/>
    <property type="match status" value="3"/>
</dbReference>
<feature type="disulfide bond" evidence="7">
    <location>
        <begin position="148"/>
        <end position="158"/>
    </location>
</feature>
<dbReference type="InterPro" id="IPR001190">
    <property type="entry name" value="SRCR"/>
</dbReference>
<dbReference type="Ensembl" id="ENSPSTT00000014428.1">
    <property type="protein sequence ID" value="ENSPSTP00000013756.1"/>
    <property type="gene ID" value="ENSPSTG00000009710.1"/>
</dbReference>
<dbReference type="AlphaFoldDB" id="A0A8C9FEM9"/>
<keyword evidence="2" id="KW-0732">Signal</keyword>
<feature type="disulfide bond" evidence="7">
    <location>
        <begin position="405"/>
        <end position="415"/>
    </location>
</feature>
<keyword evidence="11" id="KW-1185">Reference proteome</keyword>
<dbReference type="FunFam" id="3.10.250.10:FF:000006">
    <property type="entry name" value="neurotrypsin isoform X2"/>
    <property type="match status" value="1"/>
</dbReference>
<keyword evidence="3" id="KW-0677">Repeat</keyword>
<dbReference type="FunFam" id="2.60.120.290:FF:000013">
    <property type="entry name" value="Membrane frizzled-related protein"/>
    <property type="match status" value="1"/>
</dbReference>
<dbReference type="GO" id="GO:0045217">
    <property type="term" value="P:cell-cell junction maintenance"/>
    <property type="evidence" value="ECO:0007669"/>
    <property type="project" value="TreeGrafter"/>
</dbReference>
<sequence>MELSILQNSHILFLMCQRRRGEERERRVLETRSLVQLRVAILMASALCGAEIPIAREGVRVLQCFPMCSLLPPFPDASLSLVNGRNRCEGRVEVYYNGSRGTVCDDCWDLNDAEVVCRQLGCGFAVSALGNASFAQGTGTVYLDDVRCIGNESSPFECRSRGWGVHNCNQYEVASVVCSVTMDCPSQILVQADESALLCLAWRCCGATFAACDFIYNTELYKMHFTQYSCFSLYSCSFLRLHGGCRYDYIEIYDGPPSTSPLLGRICSGYNIMYTSSSNMMTVRFHSDSRYSNRGFYAEYHSFPADQNTTTSTGRSQLNHPTVFVLNSLSPKGTGLHLVNGRHRCEGRVELYYEGQLGTVCDDLWDLADAQVVCRQLGCGQAIAAPGSAYFGQGSGRILLDNVQCRGDETSLLHCRHGGWAVHNCGHMEDASVICAAPYSCGGLISNSSGMLQSPNHPGSYPNNADCVWEIQVQNNFRVIVFQRLEDLNRCQYDYIEVYDGPPHSSPLLGRICAGSFLTYTSSSNLMSVHFHSNSRYTSRGFRAHYSSIPADHNIELTLRLENGQNRCQGRVEIFYNGAWGTVCDDSWDMDDANVVCAQLGCGRATGAVGAAQFGEGTGDILLDEVQCRGNEALLWDCSHDGWLITNCLHQEDAGVICAVCLKSDLSHSALSFISGSLMSEIPGNFHLIYLHPAY</sequence>
<evidence type="ECO:0000256" key="7">
    <source>
        <dbReference type="PROSITE-ProRule" id="PRU00196"/>
    </source>
</evidence>
<feature type="disulfide bond" evidence="7">
    <location>
        <begin position="584"/>
        <end position="648"/>
    </location>
</feature>
<evidence type="ECO:0000256" key="6">
    <source>
        <dbReference type="PROSITE-ProRule" id="PRU00059"/>
    </source>
</evidence>
<proteinExistence type="inferred from homology"/>
<dbReference type="InterPro" id="IPR000859">
    <property type="entry name" value="CUB_dom"/>
</dbReference>
<feature type="disulfide bond" evidence="7">
    <location>
        <begin position="374"/>
        <end position="435"/>
    </location>
</feature>
<keyword evidence="4 7" id="KW-1015">Disulfide bond</keyword>
<evidence type="ECO:0000259" key="8">
    <source>
        <dbReference type="PROSITE" id="PS01180"/>
    </source>
</evidence>
<dbReference type="InterPro" id="IPR035914">
    <property type="entry name" value="Sperma_CUB_dom_sf"/>
</dbReference>
<accession>A0A8C9FEM9</accession>
<dbReference type="Gene3D" id="3.10.250.10">
    <property type="entry name" value="SRCR-like domain"/>
    <property type="match status" value="3"/>
</dbReference>
<evidence type="ECO:0000256" key="2">
    <source>
        <dbReference type="ARBA" id="ARBA00022729"/>
    </source>
</evidence>
<protein>
    <recommendedName>
        <fullName evidence="12">Hensin</fullName>
    </recommendedName>
</protein>
<dbReference type="Pfam" id="PF00530">
    <property type="entry name" value="SRCR"/>
    <property type="match status" value="3"/>
</dbReference>
<feature type="disulfide bond" evidence="7">
    <location>
        <begin position="361"/>
        <end position="425"/>
    </location>
</feature>
<feature type="domain" description="SRCR" evidence="9">
    <location>
        <begin position="336"/>
        <end position="436"/>
    </location>
</feature>
<dbReference type="SUPFAM" id="SSF49854">
    <property type="entry name" value="Spermadhesin, CUB domain"/>
    <property type="match status" value="2"/>
</dbReference>
<feature type="domain" description="CUB" evidence="8">
    <location>
        <begin position="441"/>
        <end position="549"/>
    </location>
</feature>
<evidence type="ECO:0000313" key="10">
    <source>
        <dbReference type="Ensembl" id="ENSPSTP00000013756.1"/>
    </source>
</evidence>
<dbReference type="PANTHER" id="PTHR47653:SF1">
    <property type="entry name" value="DELETED IN MALIGNANT BRAIN TUMORS 1 PROTEIN"/>
    <property type="match status" value="1"/>
</dbReference>
<evidence type="ECO:0000259" key="9">
    <source>
        <dbReference type="PROSITE" id="PS50287"/>
    </source>
</evidence>
<comment type="similarity">
    <text evidence="1">Belongs to the DMBT1 family.</text>
</comment>
<organism evidence="10 11">
    <name type="scientific">Pavo cristatus</name>
    <name type="common">Indian peafowl</name>
    <name type="synonym">Blue peafowl</name>
    <dbReference type="NCBI Taxonomy" id="9049"/>
    <lineage>
        <taxon>Eukaryota</taxon>
        <taxon>Metazoa</taxon>
        <taxon>Chordata</taxon>
        <taxon>Craniata</taxon>
        <taxon>Vertebrata</taxon>
        <taxon>Euteleostomi</taxon>
        <taxon>Archelosauria</taxon>
        <taxon>Archosauria</taxon>
        <taxon>Dinosauria</taxon>
        <taxon>Saurischia</taxon>
        <taxon>Theropoda</taxon>
        <taxon>Coelurosauria</taxon>
        <taxon>Aves</taxon>
        <taxon>Neognathae</taxon>
        <taxon>Galloanserae</taxon>
        <taxon>Galliformes</taxon>
        <taxon>Phasianidae</taxon>
        <taxon>Phasianinae</taxon>
        <taxon>Pavo</taxon>
    </lineage>
</organism>
<reference evidence="10" key="1">
    <citation type="submission" date="2025-08" db="UniProtKB">
        <authorList>
            <consortium name="Ensembl"/>
        </authorList>
    </citation>
    <scope>IDENTIFICATION</scope>
</reference>
<feature type="disulfide bond" evidence="7">
    <location>
        <begin position="104"/>
        <end position="168"/>
    </location>
</feature>
<feature type="domain" description="SRCR" evidence="9">
    <location>
        <begin position="559"/>
        <end position="659"/>
    </location>
</feature>
<dbReference type="SMART" id="SM00042">
    <property type="entry name" value="CUB"/>
    <property type="match status" value="2"/>
</dbReference>